<proteinExistence type="predicted"/>
<dbReference type="EMBL" id="LODL01000035">
    <property type="protein sequence ID" value="KXB29547.1"/>
    <property type="molecule type" value="Genomic_DNA"/>
</dbReference>
<evidence type="ECO:0000313" key="1">
    <source>
        <dbReference type="EMBL" id="KXB29547.1"/>
    </source>
</evidence>
<dbReference type="AlphaFoldDB" id="A0A133XF25"/>
<accession>A0A133XF25</accession>
<sequence length="101" mass="10671">MADGALPWSGQPVRLMNSTPAEFERALRQAFAEGVTVDDSGLLLAADGAQLHFALRSENGVCIGALQLPLLRVEISVRDGSRDGAEKLLARVDRATLRGGG</sequence>
<comment type="caution">
    <text evidence="1">The sequence shown here is derived from an EMBL/GenBank/DDBJ whole genome shotgun (WGS) entry which is preliminary data.</text>
</comment>
<evidence type="ECO:0000313" key="2">
    <source>
        <dbReference type="Proteomes" id="UP000070186"/>
    </source>
</evidence>
<dbReference type="STRING" id="281362.AT959_16525"/>
<keyword evidence="2" id="KW-1185">Reference proteome</keyword>
<dbReference type="RefSeq" id="WP_157651344.1">
    <property type="nucleotide sequence ID" value="NZ_LODL01000035.1"/>
</dbReference>
<dbReference type="Proteomes" id="UP000070186">
    <property type="component" value="Unassembled WGS sequence"/>
</dbReference>
<organism evidence="1 2">
    <name type="scientific">Dechloromonas denitrificans</name>
    <dbReference type="NCBI Taxonomy" id="281362"/>
    <lineage>
        <taxon>Bacteria</taxon>
        <taxon>Pseudomonadati</taxon>
        <taxon>Pseudomonadota</taxon>
        <taxon>Betaproteobacteria</taxon>
        <taxon>Rhodocyclales</taxon>
        <taxon>Azonexaceae</taxon>
        <taxon>Dechloromonas</taxon>
    </lineage>
</organism>
<name>A0A133XF25_9RHOO</name>
<reference evidence="1 2" key="1">
    <citation type="submission" date="2015-12" db="EMBL/GenBank/DDBJ databases">
        <title>Nitrous oxide reduction kinetics distinguish bacteria harboring typical versus atypical NosZ.</title>
        <authorList>
            <person name="Yoon S."/>
            <person name="Nissen S."/>
            <person name="Park D."/>
            <person name="Sanford R.A."/>
            <person name="Loeffler F.E."/>
        </authorList>
    </citation>
    <scope>NUCLEOTIDE SEQUENCE [LARGE SCALE GENOMIC DNA]</scope>
    <source>
        <strain evidence="1 2">ATCC BAA-841</strain>
    </source>
</reference>
<protein>
    <submittedName>
        <fullName evidence="1">Uncharacterized protein</fullName>
    </submittedName>
</protein>
<gene>
    <name evidence="1" type="ORF">AT959_16525</name>
</gene>